<evidence type="ECO:0000313" key="1">
    <source>
        <dbReference type="EMBL" id="EOQ97951.1"/>
    </source>
</evidence>
<organism evidence="1 2">
    <name type="scientific">Leptospira wolbachii serovar Codice str. CDC</name>
    <dbReference type="NCBI Taxonomy" id="1218599"/>
    <lineage>
        <taxon>Bacteria</taxon>
        <taxon>Pseudomonadati</taxon>
        <taxon>Spirochaetota</taxon>
        <taxon>Spirochaetia</taxon>
        <taxon>Leptospirales</taxon>
        <taxon>Leptospiraceae</taxon>
        <taxon>Leptospira</taxon>
    </lineage>
</organism>
<protein>
    <submittedName>
        <fullName evidence="1">Uncharacterized protein</fullName>
    </submittedName>
</protein>
<reference evidence="1" key="1">
    <citation type="submission" date="2013-04" db="EMBL/GenBank/DDBJ databases">
        <authorList>
            <person name="Harkins D.M."/>
            <person name="Durkin A.S."/>
            <person name="Brinkac L.M."/>
            <person name="Haft D.H."/>
            <person name="Selengut J.D."/>
            <person name="Sanka R."/>
            <person name="DePew J."/>
            <person name="Purushe J."/>
            <person name="Galloway R.L."/>
            <person name="Vinetz J.M."/>
            <person name="Sutton G.G."/>
            <person name="Nierman W.C."/>
            <person name="Fouts D.E."/>
        </authorList>
    </citation>
    <scope>NUCLEOTIDE SEQUENCE [LARGE SCALE GENOMIC DNA]</scope>
    <source>
        <strain evidence="1">CDC</strain>
    </source>
</reference>
<accession>R9A6Y0</accession>
<gene>
    <name evidence="1" type="ORF">LEP1GSC195_1251</name>
</gene>
<dbReference type="EMBL" id="AOGZ02000008">
    <property type="protein sequence ID" value="EOQ97951.1"/>
    <property type="molecule type" value="Genomic_DNA"/>
</dbReference>
<sequence>MDHNYSIDKGAFYICLLLKKNNPEMKRGAYVRWSRRKQV</sequence>
<dbReference type="Proteomes" id="UP000013984">
    <property type="component" value="Unassembled WGS sequence"/>
</dbReference>
<proteinExistence type="predicted"/>
<keyword evidence="2" id="KW-1185">Reference proteome</keyword>
<evidence type="ECO:0000313" key="2">
    <source>
        <dbReference type="Proteomes" id="UP000013984"/>
    </source>
</evidence>
<dbReference type="AlphaFoldDB" id="R9A6Y0"/>
<name>R9A6Y0_9LEPT</name>
<comment type="caution">
    <text evidence="1">The sequence shown here is derived from an EMBL/GenBank/DDBJ whole genome shotgun (WGS) entry which is preliminary data.</text>
</comment>